<comment type="caution">
    <text evidence="1">The sequence shown here is derived from an EMBL/GenBank/DDBJ whole genome shotgun (WGS) entry which is preliminary data.</text>
</comment>
<gene>
    <name evidence="1" type="ORF">JG688_00003540</name>
</gene>
<protein>
    <submittedName>
        <fullName evidence="1">Uncharacterized protein</fullName>
    </submittedName>
</protein>
<keyword evidence="2" id="KW-1185">Reference proteome</keyword>
<sequence>MSGAGALGSLLDLASPLDERPLSQFQGSVSEWSDMRITCDEPCSERMIECKEGPRGPWIPDPVAQMLLSLVELSPPT</sequence>
<organism evidence="1 2">
    <name type="scientific">Phytophthora aleatoria</name>
    <dbReference type="NCBI Taxonomy" id="2496075"/>
    <lineage>
        <taxon>Eukaryota</taxon>
        <taxon>Sar</taxon>
        <taxon>Stramenopiles</taxon>
        <taxon>Oomycota</taxon>
        <taxon>Peronosporomycetes</taxon>
        <taxon>Peronosporales</taxon>
        <taxon>Peronosporaceae</taxon>
        <taxon>Phytophthora</taxon>
    </lineage>
</organism>
<dbReference type="EMBL" id="JAENGY010000112">
    <property type="protein sequence ID" value="KAG6973425.1"/>
    <property type="molecule type" value="Genomic_DNA"/>
</dbReference>
<evidence type="ECO:0000313" key="1">
    <source>
        <dbReference type="EMBL" id="KAG6973425.1"/>
    </source>
</evidence>
<dbReference type="Proteomes" id="UP000709295">
    <property type="component" value="Unassembled WGS sequence"/>
</dbReference>
<accession>A0A8J5M7V7</accession>
<evidence type="ECO:0000313" key="2">
    <source>
        <dbReference type="Proteomes" id="UP000709295"/>
    </source>
</evidence>
<dbReference type="AlphaFoldDB" id="A0A8J5M7V7"/>
<name>A0A8J5M7V7_9STRA</name>
<proteinExistence type="predicted"/>
<reference evidence="1" key="1">
    <citation type="submission" date="2021-01" db="EMBL/GenBank/DDBJ databases">
        <title>Phytophthora aleatoria, a newly-described species from Pinus radiata is distinct from Phytophthora cactorum isolates based on comparative genomics.</title>
        <authorList>
            <person name="Mcdougal R."/>
            <person name="Panda P."/>
            <person name="Williams N."/>
            <person name="Studholme D.J."/>
        </authorList>
    </citation>
    <scope>NUCLEOTIDE SEQUENCE</scope>
    <source>
        <strain evidence="1">NZFS 4037</strain>
    </source>
</reference>